<sequence>MAEFYDLNPELLSFIITLLATSANGATDLARLSATCHKIFFLSRNPEILKNVNFQRISVDDYEEHHDLNDLLCLCARAGNQAAQSMLGKALLENDAFFWLMILEHDVPLLAQNAFANGLLRHQKLVRRFISDARGEDISIMRIPLQCYLIVCLGYDIAHFSGILLAVADMCSYYLEKRVNPVREVRRLPLRGVNIALPILTRPSGRAHRARVLELYDVLFNDHE</sequence>
<keyword evidence="2" id="KW-1185">Reference proteome</keyword>
<protein>
    <recommendedName>
        <fullName evidence="3">F-box domain-containing protein</fullName>
    </recommendedName>
</protein>
<evidence type="ECO:0000313" key="1">
    <source>
        <dbReference type="EMBL" id="KAF5785596.1"/>
    </source>
</evidence>
<organism evidence="1 2">
    <name type="scientific">Helianthus annuus</name>
    <name type="common">Common sunflower</name>
    <dbReference type="NCBI Taxonomy" id="4232"/>
    <lineage>
        <taxon>Eukaryota</taxon>
        <taxon>Viridiplantae</taxon>
        <taxon>Streptophyta</taxon>
        <taxon>Embryophyta</taxon>
        <taxon>Tracheophyta</taxon>
        <taxon>Spermatophyta</taxon>
        <taxon>Magnoliopsida</taxon>
        <taxon>eudicotyledons</taxon>
        <taxon>Gunneridae</taxon>
        <taxon>Pentapetalae</taxon>
        <taxon>asterids</taxon>
        <taxon>campanulids</taxon>
        <taxon>Asterales</taxon>
        <taxon>Asteraceae</taxon>
        <taxon>Asteroideae</taxon>
        <taxon>Heliantheae alliance</taxon>
        <taxon>Heliantheae</taxon>
        <taxon>Helianthus</taxon>
    </lineage>
</organism>
<dbReference type="AlphaFoldDB" id="A0A9K3HWI0"/>
<gene>
    <name evidence="1" type="ORF">HanXRQr2_Chr10g0430441</name>
</gene>
<comment type="caution">
    <text evidence="1">The sequence shown here is derived from an EMBL/GenBank/DDBJ whole genome shotgun (WGS) entry which is preliminary data.</text>
</comment>
<accession>A0A9K3HWI0</accession>
<evidence type="ECO:0000313" key="2">
    <source>
        <dbReference type="Proteomes" id="UP000215914"/>
    </source>
</evidence>
<dbReference type="Proteomes" id="UP000215914">
    <property type="component" value="Unassembled WGS sequence"/>
</dbReference>
<dbReference type="EMBL" id="MNCJ02000325">
    <property type="protein sequence ID" value="KAF5785596.1"/>
    <property type="molecule type" value="Genomic_DNA"/>
</dbReference>
<evidence type="ECO:0008006" key="3">
    <source>
        <dbReference type="Google" id="ProtNLM"/>
    </source>
</evidence>
<reference evidence="1" key="2">
    <citation type="submission" date="2020-06" db="EMBL/GenBank/DDBJ databases">
        <title>Helianthus annuus Genome sequencing and assembly Release 2.</title>
        <authorList>
            <person name="Gouzy J."/>
            <person name="Langlade N."/>
            <person name="Munos S."/>
        </authorList>
    </citation>
    <scope>NUCLEOTIDE SEQUENCE</scope>
    <source>
        <tissue evidence="1">Leaves</tissue>
    </source>
</reference>
<name>A0A9K3HWI0_HELAN</name>
<proteinExistence type="predicted"/>
<dbReference type="Gramene" id="mRNA:HanXRQr2_Chr10g0430441">
    <property type="protein sequence ID" value="mRNA:HanXRQr2_Chr10g0430441"/>
    <property type="gene ID" value="HanXRQr2_Chr10g0430441"/>
</dbReference>
<reference evidence="1" key="1">
    <citation type="journal article" date="2017" name="Nature">
        <title>The sunflower genome provides insights into oil metabolism, flowering and Asterid evolution.</title>
        <authorList>
            <person name="Badouin H."/>
            <person name="Gouzy J."/>
            <person name="Grassa C.J."/>
            <person name="Murat F."/>
            <person name="Staton S.E."/>
            <person name="Cottret L."/>
            <person name="Lelandais-Briere C."/>
            <person name="Owens G.L."/>
            <person name="Carrere S."/>
            <person name="Mayjonade B."/>
            <person name="Legrand L."/>
            <person name="Gill N."/>
            <person name="Kane N.C."/>
            <person name="Bowers J.E."/>
            <person name="Hubner S."/>
            <person name="Bellec A."/>
            <person name="Berard A."/>
            <person name="Berges H."/>
            <person name="Blanchet N."/>
            <person name="Boniface M.C."/>
            <person name="Brunel D."/>
            <person name="Catrice O."/>
            <person name="Chaidir N."/>
            <person name="Claudel C."/>
            <person name="Donnadieu C."/>
            <person name="Faraut T."/>
            <person name="Fievet G."/>
            <person name="Helmstetter N."/>
            <person name="King M."/>
            <person name="Knapp S.J."/>
            <person name="Lai Z."/>
            <person name="Le Paslier M.C."/>
            <person name="Lippi Y."/>
            <person name="Lorenzon L."/>
            <person name="Mandel J.R."/>
            <person name="Marage G."/>
            <person name="Marchand G."/>
            <person name="Marquand E."/>
            <person name="Bret-Mestries E."/>
            <person name="Morien E."/>
            <person name="Nambeesan S."/>
            <person name="Nguyen T."/>
            <person name="Pegot-Espagnet P."/>
            <person name="Pouilly N."/>
            <person name="Raftis F."/>
            <person name="Sallet E."/>
            <person name="Schiex T."/>
            <person name="Thomas J."/>
            <person name="Vandecasteele C."/>
            <person name="Vares D."/>
            <person name="Vear F."/>
            <person name="Vautrin S."/>
            <person name="Crespi M."/>
            <person name="Mangin B."/>
            <person name="Burke J.M."/>
            <person name="Salse J."/>
            <person name="Munos S."/>
            <person name="Vincourt P."/>
            <person name="Rieseberg L.H."/>
            <person name="Langlade N.B."/>
        </authorList>
    </citation>
    <scope>NUCLEOTIDE SEQUENCE</scope>
    <source>
        <tissue evidence="1">Leaves</tissue>
    </source>
</reference>